<feature type="region of interest" description="Disordered" evidence="16">
    <location>
        <begin position="753"/>
        <end position="809"/>
    </location>
</feature>
<keyword evidence="8" id="KW-0677">Repeat</keyword>
<dbReference type="EC" id="2.3.2.27" evidence="4"/>
<evidence type="ECO:0000259" key="17">
    <source>
        <dbReference type="PROSITE" id="PS50073"/>
    </source>
</evidence>
<dbReference type="InterPro" id="IPR043145">
    <property type="entry name" value="Znf_ZZ_sf"/>
</dbReference>
<gene>
    <name evidence="21" type="primary">MIB2_1</name>
    <name evidence="21" type="ORF">OS493_006170</name>
</gene>
<dbReference type="SUPFAM" id="SSF159034">
    <property type="entry name" value="Mib/herc2 domain-like"/>
    <property type="match status" value="2"/>
</dbReference>
<dbReference type="Pfam" id="PF00569">
    <property type="entry name" value="ZZ"/>
    <property type="match status" value="1"/>
</dbReference>
<evidence type="ECO:0000313" key="21">
    <source>
        <dbReference type="EMBL" id="KAJ7393202.1"/>
    </source>
</evidence>
<dbReference type="InterPro" id="IPR040847">
    <property type="entry name" value="SH3_15"/>
</dbReference>
<evidence type="ECO:0000256" key="7">
    <source>
        <dbReference type="ARBA" id="ARBA00022723"/>
    </source>
</evidence>
<dbReference type="PROSITE" id="PS50089">
    <property type="entry name" value="ZF_RING_2"/>
    <property type="match status" value="2"/>
</dbReference>
<feature type="repeat" description="ANK" evidence="14">
    <location>
        <begin position="1028"/>
        <end position="1050"/>
    </location>
</feature>
<dbReference type="Pfam" id="PF18346">
    <property type="entry name" value="SH3_15"/>
    <property type="match status" value="2"/>
</dbReference>
<evidence type="ECO:0000256" key="6">
    <source>
        <dbReference type="ARBA" id="ARBA00022679"/>
    </source>
</evidence>
<dbReference type="CDD" id="cd16726">
    <property type="entry name" value="RING-HC_MIB2_rpt1"/>
    <property type="match status" value="1"/>
</dbReference>
<dbReference type="PROSITE" id="PS50088">
    <property type="entry name" value="ANK_REPEAT"/>
    <property type="match status" value="4"/>
</dbReference>
<dbReference type="SMART" id="SM00291">
    <property type="entry name" value="ZnF_ZZ"/>
    <property type="match status" value="1"/>
</dbReference>
<evidence type="ECO:0000256" key="11">
    <source>
        <dbReference type="ARBA" id="ARBA00022833"/>
    </source>
</evidence>
<evidence type="ECO:0000313" key="22">
    <source>
        <dbReference type="Proteomes" id="UP001163046"/>
    </source>
</evidence>
<feature type="domain" description="RING-type" evidence="18">
    <location>
        <begin position="1264"/>
        <end position="1299"/>
    </location>
</feature>
<dbReference type="SMART" id="SM00184">
    <property type="entry name" value="RING"/>
    <property type="match status" value="3"/>
</dbReference>
<evidence type="ECO:0000256" key="8">
    <source>
        <dbReference type="ARBA" id="ARBA00022737"/>
    </source>
</evidence>
<dbReference type="GO" id="GO:0061630">
    <property type="term" value="F:ubiquitin protein ligase activity"/>
    <property type="evidence" value="ECO:0007669"/>
    <property type="project" value="UniProtKB-EC"/>
</dbReference>
<dbReference type="PROSITE" id="PS50007">
    <property type="entry name" value="PIPLC_X_DOMAIN"/>
    <property type="match status" value="1"/>
</dbReference>
<feature type="domain" description="MIB/HERC2" evidence="20">
    <location>
        <begin position="341"/>
        <end position="420"/>
    </location>
</feature>
<comment type="catalytic activity">
    <reaction evidence="1">
        <text>S-ubiquitinyl-[E2 ubiquitin-conjugating enzyme]-L-cysteine + [acceptor protein]-L-lysine = [E2 ubiquitin-conjugating enzyme]-L-cysteine + N(6)-ubiquitinyl-[acceptor protein]-L-lysine.</text>
        <dbReference type="EC" id="2.3.2.27"/>
    </reaction>
</comment>
<dbReference type="PROSITE" id="PS01357">
    <property type="entry name" value="ZF_ZZ_1"/>
    <property type="match status" value="1"/>
</dbReference>
<comment type="pathway">
    <text evidence="3">Protein modification; protein ubiquitination.</text>
</comment>
<dbReference type="FunFam" id="2.30.30.40:FF:000044">
    <property type="entry name" value="E3 ubiquitin-protein ligase MIB2, putative"/>
    <property type="match status" value="1"/>
</dbReference>
<protein>
    <recommendedName>
        <fullName evidence="4">RING-type E3 ubiquitin transferase</fullName>
        <ecNumber evidence="4">2.3.2.27</ecNumber>
    </recommendedName>
</protein>
<reference evidence="21" key="1">
    <citation type="submission" date="2023-01" db="EMBL/GenBank/DDBJ databases">
        <title>Genome assembly of the deep-sea coral Lophelia pertusa.</title>
        <authorList>
            <person name="Herrera S."/>
            <person name="Cordes E."/>
        </authorList>
    </citation>
    <scope>NUCLEOTIDE SEQUENCE</scope>
    <source>
        <strain evidence="21">USNM1676648</strain>
        <tissue evidence="21">Polyp</tissue>
    </source>
</reference>
<dbReference type="GO" id="GO:0005507">
    <property type="term" value="F:copper ion binding"/>
    <property type="evidence" value="ECO:0007669"/>
    <property type="project" value="InterPro"/>
</dbReference>
<keyword evidence="10" id="KW-0833">Ubl conjugation pathway</keyword>
<dbReference type="GO" id="GO:0008270">
    <property type="term" value="F:zinc ion binding"/>
    <property type="evidence" value="ECO:0007669"/>
    <property type="project" value="UniProtKB-KW"/>
</dbReference>
<keyword evidence="5" id="KW-0963">Cytoplasm</keyword>
<sequence length="1446" mass="158503">MMVDKIGATSAKMQNEAIEDKSLPIVTVVDKSQKYKIKVTSAPDPAITGAIGELMSGNFLAGITSLITVALNEFLGNTSAGETEKVDFHVIYANNSLLRIDYMMYKYEFTSSGLKSEFQNAFCYYMQVGVLDLEKVNPQILLYELTRAIGEDNLPSAAKHLQGLAVFAKELYTTIHQLKNAALGGGGESGGSSSGGTPPKPKPPNPGEGEGEGEGQGDGLELAGGKDKDGKCKPSFEMSFPALEGIQREARDRQQEEYRRTEEFGVIVVEQEESKIESHPNIRSWAWIYVRALGSRLIRCPQELSLRSFSKKINKPICDSANESHNESSLDLFGRNAFSRSRIELKRSMETGCRVVRGPDWKWANQDGGEGHVGTVVVVGKSGSVSSPDKTVVVQWDGGTRTNYRCGYQGAFDLCLLDNGPVGVIHSNVSCNECKKKSIEGFRWQCGDCLNYNLCSSCYMSDKHSLDHGFNRIEARGKPGVYVGRRLGKCKVEAKGIFPGAQVMRGPDWDWGNQDGGETSIGQVVEVRGWETESFRSVACVMWKPTSTNVYRVGHKGKVDLKCITDGSGGYYFKNHLPKLGQNPEPLIIPSTSSSGSILADNTTVHVPFEVGERVRVMLDVATLKDIQEGHGGWNDKMEEVIGLMGTVHRITERGDIRVQYPGFANRWTFHSASLTKVDEFHINDKVRVMKDQELVKKLQAGHGEWANEMIVALDKVGQVLKIYSDGDIRVAVADHAWTFNAAVLVKEASAATPTGQQQQQQPTLQHGELQGILQPSSSSTSSSASQRRHSPHSSAEEQGHSQQSQREIDQSLSSLLDHLRINSSTDIGSMIISEAGQGNLENLQELLRLHPDKVNVVRSDKTALQISSHQGFTGVVEFLVQSGANVNLQDTEGDTALHYAAFGNQPLTAATLLKGGADGNGLNKNKCSPLHVAVNKGYTNVVKTFLSCSMCDVNAQDSYGDTVLHDAIAKDFAEIVELLINFRGVDLSIKNKRGFNCLHHAALKGNARGASLIVHKSPELLNVVKEDGFSALHLASLNGHHNVVECLIKARHSDIDLRNTRQQTPLLLAVDKRHVTIAKLLLENGAQVNAQDDIGDSPLHVVVMYHSLKFGGSNAPKKELSMSEPTFVITKLLMDHGADITLENKHDKTPVQLCRDPRLREIMAPNPTTAEHPTPKKSQVQNGASPCVPLSNQASSSSEVAMETDDMKCRVCGLPADAVFDPCGHVVSCMDCATMLKRCFRCKTVVQSFTKVRQGGEGEELQCVVCSDEPPSVKFEPCGHTIACKDCATRMKKCLKCKNVIERKISTEETPAQAAELSENDEKYLETLHSLLSLQAHVREIEDANMCAICLEKARNVAFMCGHGTCNQCATSLEVCPCAGNPSITRSRCLINRVVMGASWSWERLYLRGKLMSTWLEIPLVLNRDSELCVTMQRTAEEGRRLVFL</sequence>
<dbReference type="InterPro" id="IPR001083">
    <property type="entry name" value="Cu_fist_DNA-bd_dom"/>
</dbReference>
<keyword evidence="7" id="KW-0479">Metal-binding</keyword>
<evidence type="ECO:0000256" key="15">
    <source>
        <dbReference type="PROSITE-ProRule" id="PRU00228"/>
    </source>
</evidence>
<keyword evidence="12" id="KW-0914">Notch signaling pathway</keyword>
<feature type="compositionally biased region" description="Polar residues" evidence="16">
    <location>
        <begin position="1167"/>
        <end position="1187"/>
    </location>
</feature>
<dbReference type="PRINTS" id="PR01415">
    <property type="entry name" value="ANKYRIN"/>
</dbReference>
<evidence type="ECO:0000256" key="1">
    <source>
        <dbReference type="ARBA" id="ARBA00000900"/>
    </source>
</evidence>
<dbReference type="Pfam" id="PF06701">
    <property type="entry name" value="MIB_HERC2"/>
    <property type="match status" value="2"/>
</dbReference>
<feature type="domain" description="MIB/HERC2" evidence="20">
    <location>
        <begin position="489"/>
        <end position="567"/>
    </location>
</feature>
<proteinExistence type="predicted"/>
<evidence type="ECO:0000256" key="16">
    <source>
        <dbReference type="SAM" id="MobiDB-lite"/>
    </source>
</evidence>
<evidence type="ECO:0000259" key="19">
    <source>
        <dbReference type="PROSITE" id="PS50135"/>
    </source>
</evidence>
<evidence type="ECO:0000256" key="10">
    <source>
        <dbReference type="ARBA" id="ARBA00022786"/>
    </source>
</evidence>
<keyword evidence="13 14" id="KW-0040">ANK repeat</keyword>
<organism evidence="21 22">
    <name type="scientific">Desmophyllum pertusum</name>
    <dbReference type="NCBI Taxonomy" id="174260"/>
    <lineage>
        <taxon>Eukaryota</taxon>
        <taxon>Metazoa</taxon>
        <taxon>Cnidaria</taxon>
        <taxon>Anthozoa</taxon>
        <taxon>Hexacorallia</taxon>
        <taxon>Scleractinia</taxon>
        <taxon>Caryophylliina</taxon>
        <taxon>Caryophylliidae</taxon>
        <taxon>Desmophyllum</taxon>
    </lineage>
</organism>
<keyword evidence="21" id="KW-0012">Acyltransferase</keyword>
<dbReference type="SUPFAM" id="SSF57850">
    <property type="entry name" value="RING/U-box"/>
    <property type="match status" value="2"/>
</dbReference>
<dbReference type="PANTHER" id="PTHR24202">
    <property type="entry name" value="E3 UBIQUITIN-PROTEIN LIGASE MIB2"/>
    <property type="match status" value="1"/>
</dbReference>
<comment type="subcellular location">
    <subcellularLocation>
        <location evidence="2">Cytoplasm</location>
    </subcellularLocation>
</comment>
<evidence type="ECO:0000256" key="3">
    <source>
        <dbReference type="ARBA" id="ARBA00004906"/>
    </source>
</evidence>
<name>A0A9X0A4C9_9CNID</name>
<dbReference type="GO" id="GO:0003677">
    <property type="term" value="F:DNA binding"/>
    <property type="evidence" value="ECO:0007669"/>
    <property type="project" value="InterPro"/>
</dbReference>
<feature type="repeat" description="ANK" evidence="14">
    <location>
        <begin position="860"/>
        <end position="892"/>
    </location>
</feature>
<dbReference type="Gene3D" id="2.30.30.40">
    <property type="entry name" value="SH3 Domains"/>
    <property type="match status" value="2"/>
</dbReference>
<dbReference type="PROSITE" id="PS50135">
    <property type="entry name" value="ZF_ZZ_2"/>
    <property type="match status" value="1"/>
</dbReference>
<evidence type="ECO:0000256" key="14">
    <source>
        <dbReference type="PROSITE-ProRule" id="PRU00023"/>
    </source>
</evidence>
<dbReference type="EMBL" id="MU825398">
    <property type="protein sequence ID" value="KAJ7393202.1"/>
    <property type="molecule type" value="Genomic_DNA"/>
</dbReference>
<dbReference type="Pfam" id="PF13920">
    <property type="entry name" value="zf-C3HC4_3"/>
    <property type="match status" value="2"/>
</dbReference>
<feature type="region of interest" description="Disordered" evidence="16">
    <location>
        <begin position="183"/>
        <end position="234"/>
    </location>
</feature>
<keyword evidence="11" id="KW-0862">Zinc</keyword>
<dbReference type="InterPro" id="IPR010606">
    <property type="entry name" value="Mib_Herc2"/>
</dbReference>
<dbReference type="Gene3D" id="3.30.60.90">
    <property type="match status" value="1"/>
</dbReference>
<evidence type="ECO:0000256" key="4">
    <source>
        <dbReference type="ARBA" id="ARBA00012483"/>
    </source>
</evidence>
<dbReference type="PROSITE" id="PS51416">
    <property type="entry name" value="MIB_HERC2"/>
    <property type="match status" value="2"/>
</dbReference>
<keyword evidence="22" id="KW-1185">Reference proteome</keyword>
<feature type="domain" description="RING-type" evidence="18">
    <location>
        <begin position="1348"/>
        <end position="1378"/>
    </location>
</feature>
<accession>A0A9X0A4C9</accession>
<dbReference type="GO" id="GO:0003700">
    <property type="term" value="F:DNA-binding transcription factor activity"/>
    <property type="evidence" value="ECO:0007669"/>
    <property type="project" value="InterPro"/>
</dbReference>
<dbReference type="Pfam" id="PF12796">
    <property type="entry name" value="Ank_2"/>
    <property type="match status" value="2"/>
</dbReference>
<dbReference type="Pfam" id="PF13637">
    <property type="entry name" value="Ank_4"/>
    <property type="match status" value="1"/>
</dbReference>
<dbReference type="FunFam" id="2.30.30.40:FF:000078">
    <property type="entry name" value="Putative e3 ubiquitin-protein ligase mib2"/>
    <property type="match status" value="1"/>
</dbReference>
<dbReference type="PROSITE" id="PS50073">
    <property type="entry name" value="COPPER_FIST_2"/>
    <property type="match status" value="1"/>
</dbReference>
<dbReference type="Proteomes" id="UP001163046">
    <property type="component" value="Unassembled WGS sequence"/>
</dbReference>
<dbReference type="SMART" id="SM00248">
    <property type="entry name" value="ANK"/>
    <property type="match status" value="8"/>
</dbReference>
<dbReference type="InterPro" id="IPR013083">
    <property type="entry name" value="Znf_RING/FYVE/PHD"/>
</dbReference>
<feature type="compositionally biased region" description="Basic and acidic residues" evidence="16">
    <location>
        <begin position="224"/>
        <end position="234"/>
    </location>
</feature>
<dbReference type="FunFam" id="3.30.60.90:FF:000004">
    <property type="entry name" value="Putative E3 ubiquitin-protein ligase MIB2"/>
    <property type="match status" value="1"/>
</dbReference>
<evidence type="ECO:0000256" key="5">
    <source>
        <dbReference type="ARBA" id="ARBA00022490"/>
    </source>
</evidence>
<dbReference type="Gene3D" id="1.25.40.20">
    <property type="entry name" value="Ankyrin repeat-containing domain"/>
    <property type="match status" value="3"/>
</dbReference>
<dbReference type="InterPro" id="IPR001841">
    <property type="entry name" value="Znf_RING"/>
</dbReference>
<comment type="caution">
    <text evidence="21">The sequence shown here is derived from an EMBL/GenBank/DDBJ whole genome shotgun (WGS) entry which is preliminary data.</text>
</comment>
<dbReference type="InterPro" id="IPR037252">
    <property type="entry name" value="Mib_Herc2_sf"/>
</dbReference>
<feature type="region of interest" description="Disordered" evidence="16">
    <location>
        <begin position="1166"/>
        <end position="1187"/>
    </location>
</feature>
<feature type="repeat" description="ANK" evidence="14">
    <location>
        <begin position="893"/>
        <end position="925"/>
    </location>
</feature>
<feature type="domain" description="Copper-fist" evidence="17">
    <location>
        <begin position="439"/>
        <end position="480"/>
    </location>
</feature>
<evidence type="ECO:0000256" key="2">
    <source>
        <dbReference type="ARBA" id="ARBA00004496"/>
    </source>
</evidence>
<dbReference type="InterPro" id="IPR036770">
    <property type="entry name" value="Ankyrin_rpt-contain_sf"/>
</dbReference>
<dbReference type="GO" id="GO:0016567">
    <property type="term" value="P:protein ubiquitination"/>
    <property type="evidence" value="ECO:0007669"/>
    <property type="project" value="InterPro"/>
</dbReference>
<dbReference type="PROSITE" id="PS50297">
    <property type="entry name" value="ANK_REP_REGION"/>
    <property type="match status" value="4"/>
</dbReference>
<feature type="compositionally biased region" description="Gly residues" evidence="16">
    <location>
        <begin position="183"/>
        <end position="194"/>
    </location>
</feature>
<dbReference type="InterPro" id="IPR000433">
    <property type="entry name" value="Znf_ZZ"/>
</dbReference>
<dbReference type="InterPro" id="IPR002110">
    <property type="entry name" value="Ankyrin_rpt"/>
</dbReference>
<evidence type="ECO:0000256" key="13">
    <source>
        <dbReference type="ARBA" id="ARBA00023043"/>
    </source>
</evidence>
<evidence type="ECO:0000259" key="18">
    <source>
        <dbReference type="PROSITE" id="PS50089"/>
    </source>
</evidence>
<keyword evidence="6 21" id="KW-0808">Transferase</keyword>
<dbReference type="GO" id="GO:0005737">
    <property type="term" value="C:cytoplasm"/>
    <property type="evidence" value="ECO:0007669"/>
    <property type="project" value="UniProtKB-SubCell"/>
</dbReference>
<dbReference type="OrthoDB" id="2122982at2759"/>
<dbReference type="GO" id="GO:0007219">
    <property type="term" value="P:Notch signaling pathway"/>
    <property type="evidence" value="ECO:0007669"/>
    <property type="project" value="UniProtKB-KW"/>
</dbReference>
<dbReference type="PANTHER" id="PTHR24202:SF4">
    <property type="entry name" value="E3 UBIQUITIN-PROTEIN LIGASE MIB2-RELATED"/>
    <property type="match status" value="1"/>
</dbReference>
<feature type="repeat" description="ANK" evidence="14">
    <location>
        <begin position="1062"/>
        <end position="1094"/>
    </location>
</feature>
<feature type="domain" description="ZZ-type" evidence="19">
    <location>
        <begin position="426"/>
        <end position="478"/>
    </location>
</feature>
<evidence type="ECO:0000259" key="20">
    <source>
        <dbReference type="PROSITE" id="PS51416"/>
    </source>
</evidence>
<evidence type="ECO:0000256" key="12">
    <source>
        <dbReference type="ARBA" id="ARBA00022976"/>
    </source>
</evidence>
<keyword evidence="9 15" id="KW-0863">Zinc-finger</keyword>
<dbReference type="SUPFAM" id="SSF48403">
    <property type="entry name" value="Ankyrin repeat"/>
    <property type="match status" value="1"/>
</dbReference>
<evidence type="ECO:0000256" key="9">
    <source>
        <dbReference type="ARBA" id="ARBA00022771"/>
    </source>
</evidence>
<feature type="compositionally biased region" description="Low complexity" evidence="16">
    <location>
        <begin position="754"/>
        <end position="786"/>
    </location>
</feature>
<dbReference type="Gene3D" id="3.30.40.10">
    <property type="entry name" value="Zinc/RING finger domain, C3HC4 (zinc finger)"/>
    <property type="match status" value="3"/>
</dbReference>